<dbReference type="EMBL" id="PZQS01000007">
    <property type="protein sequence ID" value="PVD27378.1"/>
    <property type="molecule type" value="Genomic_DNA"/>
</dbReference>
<name>A0A2T7P1U3_POMCA</name>
<keyword evidence="3" id="KW-1185">Reference proteome</keyword>
<evidence type="ECO:0000256" key="1">
    <source>
        <dbReference type="SAM" id="SignalP"/>
    </source>
</evidence>
<proteinExistence type="predicted"/>
<evidence type="ECO:0000313" key="2">
    <source>
        <dbReference type="EMBL" id="PVD27378.1"/>
    </source>
</evidence>
<reference evidence="2 3" key="1">
    <citation type="submission" date="2018-04" db="EMBL/GenBank/DDBJ databases">
        <title>The genome of golden apple snail Pomacea canaliculata provides insight into stress tolerance and invasive adaptation.</title>
        <authorList>
            <person name="Liu C."/>
            <person name="Liu B."/>
            <person name="Ren Y."/>
            <person name="Zhang Y."/>
            <person name="Wang H."/>
            <person name="Li S."/>
            <person name="Jiang F."/>
            <person name="Yin L."/>
            <person name="Zhang G."/>
            <person name="Qian W."/>
            <person name="Fan W."/>
        </authorList>
    </citation>
    <scope>NUCLEOTIDE SEQUENCE [LARGE SCALE GENOMIC DNA]</scope>
    <source>
        <strain evidence="2">SZHN2017</strain>
        <tissue evidence="2">Muscle</tissue>
    </source>
</reference>
<accession>A0A2T7P1U3</accession>
<gene>
    <name evidence="2" type="ORF">C0Q70_12536</name>
</gene>
<keyword evidence="1" id="KW-0732">Signal</keyword>
<organism evidence="2 3">
    <name type="scientific">Pomacea canaliculata</name>
    <name type="common">Golden apple snail</name>
    <dbReference type="NCBI Taxonomy" id="400727"/>
    <lineage>
        <taxon>Eukaryota</taxon>
        <taxon>Metazoa</taxon>
        <taxon>Spiralia</taxon>
        <taxon>Lophotrochozoa</taxon>
        <taxon>Mollusca</taxon>
        <taxon>Gastropoda</taxon>
        <taxon>Caenogastropoda</taxon>
        <taxon>Architaenioglossa</taxon>
        <taxon>Ampullarioidea</taxon>
        <taxon>Ampullariidae</taxon>
        <taxon>Pomacea</taxon>
    </lineage>
</organism>
<protein>
    <recommendedName>
        <fullName evidence="4">Reelin domain-containing protein</fullName>
    </recommendedName>
</protein>
<feature type="signal peptide" evidence="1">
    <location>
        <begin position="1"/>
        <end position="21"/>
    </location>
</feature>
<evidence type="ECO:0008006" key="4">
    <source>
        <dbReference type="Google" id="ProtNLM"/>
    </source>
</evidence>
<dbReference type="Proteomes" id="UP000245119">
    <property type="component" value="Linkage Group LG7"/>
</dbReference>
<comment type="caution">
    <text evidence="2">The sequence shown here is derived from an EMBL/GenBank/DDBJ whole genome shotgun (WGS) entry which is preliminary data.</text>
</comment>
<dbReference type="AlphaFoldDB" id="A0A2T7P1U3"/>
<feature type="chain" id="PRO_5015686115" description="Reelin domain-containing protein" evidence="1">
    <location>
        <begin position="22"/>
        <end position="329"/>
    </location>
</feature>
<evidence type="ECO:0000313" key="3">
    <source>
        <dbReference type="Proteomes" id="UP000245119"/>
    </source>
</evidence>
<sequence length="329" mass="37235">MPSEFCLIVLVFVFQAIICSRQEKCAVLEFYPSEENVFLVPENQFVTVTFGMNISVCNNSNTTYKVIVQTLTNNGSLEYDGTIVYLTDTCVSIQPKAVRCITSTGPAELNRRVNRTHVGIRWEWQWKDAMFNNFTTMWKEIKMMVARPPQIIEFIDYGTRDHWKFRVKAHPTAVQKCVLTPSSLGGNKKKDVNCTLTGTPPNLLLTLYIDKEESSKSRQWALMLFTEKGSSDMFVFSTSSTDTMGLVVLAQMEWNMPGRGVTEASPPVEQGIPAFSISSKDVFSVLYTRCLRVDGDGCRVLVTDVVPCRVTNVPPNIVQHHSLFYNRHQ</sequence>